<evidence type="ECO:0000256" key="11">
    <source>
        <dbReference type="NCBIfam" id="TIGR01357"/>
    </source>
</evidence>
<dbReference type="PIRSF" id="PIRSF001455">
    <property type="entry name" value="DHQ_synth"/>
    <property type="match status" value="1"/>
</dbReference>
<comment type="function">
    <text evidence="4">Catalyzes the conversion of 3-deoxy-D-arabino-heptulosonate 7-phosphate (DAHP) to dehydroquinate (DHQ).</text>
</comment>
<evidence type="ECO:0000259" key="12">
    <source>
        <dbReference type="Pfam" id="PF01761"/>
    </source>
</evidence>
<dbReference type="Pfam" id="PF24621">
    <property type="entry name" value="DHQS_C"/>
    <property type="match status" value="1"/>
</dbReference>
<dbReference type="Gene3D" id="3.40.50.1970">
    <property type="match status" value="1"/>
</dbReference>
<dbReference type="CDD" id="cd08195">
    <property type="entry name" value="DHQS"/>
    <property type="match status" value="1"/>
</dbReference>
<dbReference type="Pfam" id="PF01761">
    <property type="entry name" value="DHQ_synthase"/>
    <property type="match status" value="1"/>
</dbReference>
<evidence type="ECO:0000256" key="5">
    <source>
        <dbReference type="ARBA" id="ARBA00022723"/>
    </source>
</evidence>
<keyword evidence="6" id="KW-0547">Nucleotide-binding</keyword>
<protein>
    <recommendedName>
        <fullName evidence="11">3-dehydroquinate synthase</fullName>
        <ecNumber evidence="11">4.2.3.4</ecNumber>
    </recommendedName>
</protein>
<accession>A0AA37SLY4</accession>
<dbReference type="Proteomes" id="UP001156666">
    <property type="component" value="Unassembled WGS sequence"/>
</dbReference>
<dbReference type="EC" id="4.2.3.4" evidence="11"/>
<dbReference type="NCBIfam" id="TIGR01357">
    <property type="entry name" value="aroB"/>
    <property type="match status" value="1"/>
</dbReference>
<reference evidence="14" key="2">
    <citation type="submission" date="2023-01" db="EMBL/GenBank/DDBJ databases">
        <title>Draft genome sequence of Portibacter lacus strain NBRC 108769.</title>
        <authorList>
            <person name="Sun Q."/>
            <person name="Mori K."/>
        </authorList>
    </citation>
    <scope>NUCLEOTIDE SEQUENCE</scope>
    <source>
        <strain evidence="14">NBRC 108769</strain>
    </source>
</reference>
<reference evidence="14" key="1">
    <citation type="journal article" date="2014" name="Int. J. Syst. Evol. Microbiol.">
        <title>Complete genome sequence of Corynebacterium casei LMG S-19264T (=DSM 44701T), isolated from a smear-ripened cheese.</title>
        <authorList>
            <consortium name="US DOE Joint Genome Institute (JGI-PGF)"/>
            <person name="Walter F."/>
            <person name="Albersmeier A."/>
            <person name="Kalinowski J."/>
            <person name="Ruckert C."/>
        </authorList>
    </citation>
    <scope>NUCLEOTIDE SEQUENCE</scope>
    <source>
        <strain evidence="14">NBRC 108769</strain>
    </source>
</reference>
<evidence type="ECO:0000256" key="7">
    <source>
        <dbReference type="ARBA" id="ARBA00022833"/>
    </source>
</evidence>
<comment type="caution">
    <text evidence="14">The sequence shown here is derived from an EMBL/GenBank/DDBJ whole genome shotgun (WGS) entry which is preliminary data.</text>
</comment>
<feature type="domain" description="3-dehydroquinate synthase C-terminal" evidence="13">
    <location>
        <begin position="174"/>
        <end position="315"/>
    </location>
</feature>
<keyword evidence="7" id="KW-0862">Zinc</keyword>
<dbReference type="InterPro" id="IPR016037">
    <property type="entry name" value="DHQ_synth_AroB"/>
</dbReference>
<comment type="cofactor">
    <cofactor evidence="1">
        <name>NAD(+)</name>
        <dbReference type="ChEBI" id="CHEBI:57540"/>
    </cofactor>
</comment>
<comment type="cofactor">
    <cofactor evidence="3">
        <name>Zn(2+)</name>
        <dbReference type="ChEBI" id="CHEBI:29105"/>
    </cofactor>
</comment>
<dbReference type="GO" id="GO:0046872">
    <property type="term" value="F:metal ion binding"/>
    <property type="evidence" value="ECO:0007669"/>
    <property type="project" value="UniProtKB-KW"/>
</dbReference>
<evidence type="ECO:0000313" key="14">
    <source>
        <dbReference type="EMBL" id="GLR17018.1"/>
    </source>
</evidence>
<evidence type="ECO:0000256" key="3">
    <source>
        <dbReference type="ARBA" id="ARBA00001947"/>
    </source>
</evidence>
<dbReference type="GO" id="GO:0009073">
    <property type="term" value="P:aromatic amino acid family biosynthetic process"/>
    <property type="evidence" value="ECO:0007669"/>
    <property type="project" value="InterPro"/>
</dbReference>
<proteinExistence type="predicted"/>
<dbReference type="GO" id="GO:0003856">
    <property type="term" value="F:3-dehydroquinate synthase activity"/>
    <property type="evidence" value="ECO:0007669"/>
    <property type="project" value="UniProtKB-UniRule"/>
</dbReference>
<dbReference type="PANTHER" id="PTHR43622:SF1">
    <property type="entry name" value="3-DEHYDROQUINATE SYNTHASE"/>
    <property type="match status" value="1"/>
</dbReference>
<evidence type="ECO:0000256" key="4">
    <source>
        <dbReference type="ARBA" id="ARBA00003485"/>
    </source>
</evidence>
<gene>
    <name evidence="14" type="primary">aroB</name>
    <name evidence="14" type="ORF">GCM10007940_16330</name>
</gene>
<evidence type="ECO:0000256" key="2">
    <source>
        <dbReference type="ARBA" id="ARBA00001941"/>
    </source>
</evidence>
<evidence type="ECO:0000256" key="8">
    <source>
        <dbReference type="ARBA" id="ARBA00023027"/>
    </source>
</evidence>
<evidence type="ECO:0000256" key="6">
    <source>
        <dbReference type="ARBA" id="ARBA00022741"/>
    </source>
</evidence>
<keyword evidence="8" id="KW-0520">NAD</keyword>
<dbReference type="Gene3D" id="1.20.1090.10">
    <property type="entry name" value="Dehydroquinate synthase-like - alpha domain"/>
    <property type="match status" value="1"/>
</dbReference>
<evidence type="ECO:0000313" key="15">
    <source>
        <dbReference type="Proteomes" id="UP001156666"/>
    </source>
</evidence>
<dbReference type="InterPro" id="IPR030960">
    <property type="entry name" value="DHQS/DOIS_N"/>
</dbReference>
<dbReference type="EMBL" id="BSOH01000007">
    <property type="protein sequence ID" value="GLR17018.1"/>
    <property type="molecule type" value="Genomic_DNA"/>
</dbReference>
<organism evidence="14 15">
    <name type="scientific">Portibacter lacus</name>
    <dbReference type="NCBI Taxonomy" id="1099794"/>
    <lineage>
        <taxon>Bacteria</taxon>
        <taxon>Pseudomonadati</taxon>
        <taxon>Bacteroidota</taxon>
        <taxon>Saprospiria</taxon>
        <taxon>Saprospirales</taxon>
        <taxon>Haliscomenobacteraceae</taxon>
        <taxon>Portibacter</taxon>
    </lineage>
</organism>
<evidence type="ECO:0000256" key="9">
    <source>
        <dbReference type="ARBA" id="ARBA00023239"/>
    </source>
</evidence>
<name>A0AA37SLY4_9BACT</name>
<dbReference type="GO" id="GO:0005737">
    <property type="term" value="C:cytoplasm"/>
    <property type="evidence" value="ECO:0007669"/>
    <property type="project" value="InterPro"/>
</dbReference>
<dbReference type="SUPFAM" id="SSF56796">
    <property type="entry name" value="Dehydroquinate synthase-like"/>
    <property type="match status" value="1"/>
</dbReference>
<keyword evidence="10" id="KW-0170">Cobalt</keyword>
<dbReference type="InterPro" id="IPR050071">
    <property type="entry name" value="Dehydroquinate_synthase"/>
</dbReference>
<dbReference type="InterPro" id="IPR056179">
    <property type="entry name" value="DHQS_C"/>
</dbReference>
<evidence type="ECO:0000259" key="13">
    <source>
        <dbReference type="Pfam" id="PF24621"/>
    </source>
</evidence>
<dbReference type="RefSeq" id="WP_235290803.1">
    <property type="nucleotide sequence ID" value="NZ_BSOH01000007.1"/>
</dbReference>
<keyword evidence="5" id="KW-0479">Metal-binding</keyword>
<sequence>MPTIKCDNYNVHINDDWNNFGEFIGSREYSKIGVLVDENTKLHCLPKFLAGVKELEYVLIEITSGEQQKNLETCQHIWNTMLDNGFDRHSLLINLGGGVIGDMGGFCACTFMRGMDFIQVPTTLLSQVDASVGGKLGIDFQDYKNLIGVIQNPIMVWIDDHFLETLESRQIRSGYAEIIKHALIQDAEMWEEIKEITNLENIEWGPIIERSVKIKRDVVVQDQREGGLRKILNFGHTLGHAIESENLHQPDFLLHGEAIGIGMITEAYISKELLDLCEEEYIDIKNYILSIYPHYPNHLVNEKNILEKLLKDKKNRRGLVNFSLLKKLGECTFDVKPNESTIIKSLEDYKTL</sequence>
<keyword evidence="9" id="KW-0456">Lyase</keyword>
<dbReference type="FunFam" id="3.40.50.1970:FF:000007">
    <property type="entry name" value="Pentafunctional AROM polypeptide"/>
    <property type="match status" value="1"/>
</dbReference>
<keyword evidence="15" id="KW-1185">Reference proteome</keyword>
<dbReference type="InterPro" id="IPR030963">
    <property type="entry name" value="DHQ_synth_fam"/>
</dbReference>
<dbReference type="PANTHER" id="PTHR43622">
    <property type="entry name" value="3-DEHYDROQUINATE SYNTHASE"/>
    <property type="match status" value="1"/>
</dbReference>
<dbReference type="GO" id="GO:0000166">
    <property type="term" value="F:nucleotide binding"/>
    <property type="evidence" value="ECO:0007669"/>
    <property type="project" value="UniProtKB-KW"/>
</dbReference>
<comment type="cofactor">
    <cofactor evidence="2">
        <name>Co(2+)</name>
        <dbReference type="ChEBI" id="CHEBI:48828"/>
    </cofactor>
</comment>
<dbReference type="AlphaFoldDB" id="A0AA37SLY4"/>
<feature type="domain" description="3-dehydroquinate synthase N-terminal" evidence="12">
    <location>
        <begin position="60"/>
        <end position="172"/>
    </location>
</feature>
<evidence type="ECO:0000256" key="10">
    <source>
        <dbReference type="ARBA" id="ARBA00023285"/>
    </source>
</evidence>
<evidence type="ECO:0000256" key="1">
    <source>
        <dbReference type="ARBA" id="ARBA00001911"/>
    </source>
</evidence>
<dbReference type="GO" id="GO:0009423">
    <property type="term" value="P:chorismate biosynthetic process"/>
    <property type="evidence" value="ECO:0007669"/>
    <property type="project" value="UniProtKB-UniRule"/>
</dbReference>